<feature type="domain" description="GST C-terminal" evidence="3">
    <location>
        <begin position="87"/>
        <end position="212"/>
    </location>
</feature>
<reference evidence="4 5" key="1">
    <citation type="submission" date="2019-06" db="EMBL/GenBank/DDBJ databases">
        <title>Genomic Encyclopedia of Type Strains, Phase IV (KMG-V): Genome sequencing to study the core and pangenomes of soil and plant-associated prokaryotes.</title>
        <authorList>
            <person name="Whitman W."/>
        </authorList>
    </citation>
    <scope>NUCLEOTIDE SEQUENCE [LARGE SCALE GENOMIC DNA]</scope>
    <source>
        <strain evidence="4 5">BR 11880</strain>
    </source>
</reference>
<dbReference type="Pfam" id="PF02798">
    <property type="entry name" value="GST_N"/>
    <property type="match status" value="1"/>
</dbReference>
<evidence type="ECO:0000313" key="4">
    <source>
        <dbReference type="EMBL" id="TWB18625.1"/>
    </source>
</evidence>
<dbReference type="SFLD" id="SFLDG00358">
    <property type="entry name" value="Main_(cytGST)"/>
    <property type="match status" value="1"/>
</dbReference>
<dbReference type="PROSITE" id="PS50405">
    <property type="entry name" value="GST_CTER"/>
    <property type="match status" value="1"/>
</dbReference>
<evidence type="ECO:0000256" key="1">
    <source>
        <dbReference type="ARBA" id="ARBA00010007"/>
    </source>
</evidence>
<proteinExistence type="inferred from homology"/>
<evidence type="ECO:0000259" key="2">
    <source>
        <dbReference type="PROSITE" id="PS50404"/>
    </source>
</evidence>
<dbReference type="SFLD" id="SFLDS00019">
    <property type="entry name" value="Glutathione_Transferase_(cytos"/>
    <property type="match status" value="1"/>
</dbReference>
<dbReference type="Gene3D" id="1.20.1050.10">
    <property type="match status" value="1"/>
</dbReference>
<dbReference type="GO" id="GO:0006749">
    <property type="term" value="P:glutathione metabolic process"/>
    <property type="evidence" value="ECO:0007669"/>
    <property type="project" value="TreeGrafter"/>
</dbReference>
<dbReference type="SUPFAM" id="SSF47616">
    <property type="entry name" value="GST C-terminal domain-like"/>
    <property type="match status" value="1"/>
</dbReference>
<accession>A0A560FAN6</accession>
<sequence length="213" mass="23062">MFKMYGFWRSAAAFRVRAALNLKGLAVEETMIDLDAGEQNAPAFLAVNPAAAVPALFVDGGPPLTQSLAILEYLEELYPDPPLLPVGARDRARVRALALSFAADHHPLIVPRVRRHLAAAFGVGHTDWVRHWFREGLAQGEARLAGDPAVGRFCHGDSPTIADLCLMSHVTGAQGFQIFPADYPTVDRIFNACMEIDAFAKAAPLRQPGAPHS</sequence>
<dbReference type="PROSITE" id="PS50404">
    <property type="entry name" value="GST_NTER"/>
    <property type="match status" value="1"/>
</dbReference>
<comment type="caution">
    <text evidence="4">The sequence shown here is derived from an EMBL/GenBank/DDBJ whole genome shotgun (WGS) entry which is preliminary data.</text>
</comment>
<dbReference type="InterPro" id="IPR040079">
    <property type="entry name" value="Glutathione_S-Trfase"/>
</dbReference>
<dbReference type="OrthoDB" id="509852at2"/>
<evidence type="ECO:0000259" key="3">
    <source>
        <dbReference type="PROSITE" id="PS50405"/>
    </source>
</evidence>
<dbReference type="NCBIfam" id="TIGR01262">
    <property type="entry name" value="maiA"/>
    <property type="match status" value="1"/>
</dbReference>
<dbReference type="GO" id="GO:0004364">
    <property type="term" value="F:glutathione transferase activity"/>
    <property type="evidence" value="ECO:0007669"/>
    <property type="project" value="TreeGrafter"/>
</dbReference>
<dbReference type="GO" id="GO:0016034">
    <property type="term" value="F:maleylacetoacetate isomerase activity"/>
    <property type="evidence" value="ECO:0007669"/>
    <property type="project" value="TreeGrafter"/>
</dbReference>
<dbReference type="InterPro" id="IPR036249">
    <property type="entry name" value="Thioredoxin-like_sf"/>
</dbReference>
<keyword evidence="4" id="KW-0413">Isomerase</keyword>
<dbReference type="InterPro" id="IPR005955">
    <property type="entry name" value="GST_Zeta"/>
</dbReference>
<dbReference type="InterPro" id="IPR004045">
    <property type="entry name" value="Glutathione_S-Trfase_N"/>
</dbReference>
<gene>
    <name evidence="4" type="ORF">FBZ89_1094</name>
</gene>
<dbReference type="AlphaFoldDB" id="A0A560FAN6"/>
<dbReference type="GO" id="GO:0006559">
    <property type="term" value="P:L-phenylalanine catabolic process"/>
    <property type="evidence" value="ECO:0007669"/>
    <property type="project" value="TreeGrafter"/>
</dbReference>
<dbReference type="PANTHER" id="PTHR42673:SF21">
    <property type="entry name" value="GLUTATHIONE S-TRANSFERASE YFCF"/>
    <property type="match status" value="1"/>
</dbReference>
<dbReference type="InterPro" id="IPR010987">
    <property type="entry name" value="Glutathione-S-Trfase_C-like"/>
</dbReference>
<name>A0A560FAN6_9PROT</name>
<evidence type="ECO:0000313" key="5">
    <source>
        <dbReference type="Proteomes" id="UP000319859"/>
    </source>
</evidence>
<dbReference type="RefSeq" id="WP_145750829.1">
    <property type="nucleotide sequence ID" value="NZ_VITN01000009.1"/>
</dbReference>
<dbReference type="PANTHER" id="PTHR42673">
    <property type="entry name" value="MALEYLACETOACETATE ISOMERASE"/>
    <property type="match status" value="1"/>
</dbReference>
<dbReference type="InterPro" id="IPR036282">
    <property type="entry name" value="Glutathione-S-Trfase_C_sf"/>
</dbReference>
<dbReference type="Proteomes" id="UP000319859">
    <property type="component" value="Unassembled WGS sequence"/>
</dbReference>
<feature type="domain" description="GST N-terminal" evidence="2">
    <location>
        <begin position="1"/>
        <end position="82"/>
    </location>
</feature>
<organism evidence="4 5">
    <name type="scientific">Nitrospirillum amazonense</name>
    <dbReference type="NCBI Taxonomy" id="28077"/>
    <lineage>
        <taxon>Bacteria</taxon>
        <taxon>Pseudomonadati</taxon>
        <taxon>Pseudomonadota</taxon>
        <taxon>Alphaproteobacteria</taxon>
        <taxon>Rhodospirillales</taxon>
        <taxon>Azospirillaceae</taxon>
        <taxon>Nitrospirillum</taxon>
    </lineage>
</organism>
<comment type="similarity">
    <text evidence="1">Belongs to the GST superfamily. Zeta family.</text>
</comment>
<dbReference type="EMBL" id="VITN01000009">
    <property type="protein sequence ID" value="TWB18625.1"/>
    <property type="molecule type" value="Genomic_DNA"/>
</dbReference>
<dbReference type="Gene3D" id="3.40.30.10">
    <property type="entry name" value="Glutaredoxin"/>
    <property type="match status" value="1"/>
</dbReference>
<protein>
    <submittedName>
        <fullName evidence="4">Maleylacetoacetate isomerase</fullName>
    </submittedName>
</protein>
<dbReference type="GO" id="GO:0005737">
    <property type="term" value="C:cytoplasm"/>
    <property type="evidence" value="ECO:0007669"/>
    <property type="project" value="InterPro"/>
</dbReference>
<dbReference type="SUPFAM" id="SSF52833">
    <property type="entry name" value="Thioredoxin-like"/>
    <property type="match status" value="1"/>
</dbReference>